<sequence length="314" mass="32626">MSAHAPRVVLIGEVLAAMVSAADVPLDAASAFTLSFAGAESNTAVGLARLGIGAEFVGRVGDDAIGRAAVRFLRGEGVGTDGVTVDPAPTGILVRSASSSGRTEVVYGRTRSAGSRLQPGDLDLIDWTDVGAAHVSGITAMLSASAHDTVTELFRRAEARAALTSFDPNLRLRLAPLPEWRRLSIPFARRADIVLVGADELLALTGEEQTDDAVAALWTERSRFVVVKDGPRGARAWDGTAWTVVETLPVPTVDPVGAGDAFDASFLAGLLRGRGLAMSLDEACRAGALVAQTPGDTAGLPREPVSRHAGDVDR</sequence>
<dbReference type="Pfam" id="PF00294">
    <property type="entry name" value="PfkB"/>
    <property type="match status" value="1"/>
</dbReference>
<comment type="similarity">
    <text evidence="1">Belongs to the carbohydrate kinase PfkB family.</text>
</comment>
<keyword evidence="5" id="KW-0067">ATP-binding</keyword>
<evidence type="ECO:0000313" key="8">
    <source>
        <dbReference type="EMBL" id="NYK09560.1"/>
    </source>
</evidence>
<keyword evidence="4 8" id="KW-0418">Kinase</keyword>
<dbReference type="InterPro" id="IPR050306">
    <property type="entry name" value="PfkB_Carbo_kinase"/>
</dbReference>
<protein>
    <submittedName>
        <fullName evidence="8">2-dehydro-3-deoxygluconokinase</fullName>
        <ecNumber evidence="8">2.7.1.45</ecNumber>
    </submittedName>
</protein>
<dbReference type="RefSeq" id="WP_179700502.1">
    <property type="nucleotide sequence ID" value="NZ_BAAAHA010000003.1"/>
</dbReference>
<keyword evidence="2 8" id="KW-0808">Transferase</keyword>
<dbReference type="AlphaFoldDB" id="A0A853DU04"/>
<evidence type="ECO:0000256" key="2">
    <source>
        <dbReference type="ARBA" id="ARBA00022679"/>
    </source>
</evidence>
<evidence type="ECO:0000259" key="7">
    <source>
        <dbReference type="Pfam" id="PF00294"/>
    </source>
</evidence>
<feature type="region of interest" description="Disordered" evidence="6">
    <location>
        <begin position="293"/>
        <end position="314"/>
    </location>
</feature>
<name>A0A853DU04_9MICO</name>
<organism evidence="8 9">
    <name type="scientific">Leifsonia naganoensis</name>
    <dbReference type="NCBI Taxonomy" id="150025"/>
    <lineage>
        <taxon>Bacteria</taxon>
        <taxon>Bacillati</taxon>
        <taxon>Actinomycetota</taxon>
        <taxon>Actinomycetes</taxon>
        <taxon>Micrococcales</taxon>
        <taxon>Microbacteriaceae</taxon>
        <taxon>Leifsonia</taxon>
    </lineage>
</organism>
<keyword evidence="9" id="KW-1185">Reference proteome</keyword>
<comment type="caution">
    <text evidence="8">The sequence shown here is derived from an EMBL/GenBank/DDBJ whole genome shotgun (WGS) entry which is preliminary data.</text>
</comment>
<feature type="domain" description="Carbohydrate kinase PfkB" evidence="7">
    <location>
        <begin position="7"/>
        <end position="301"/>
    </location>
</feature>
<evidence type="ECO:0000313" key="9">
    <source>
        <dbReference type="Proteomes" id="UP000521075"/>
    </source>
</evidence>
<reference evidence="8 9" key="1">
    <citation type="submission" date="2020-07" db="EMBL/GenBank/DDBJ databases">
        <title>Sequencing the genomes of 1000 actinobacteria strains.</title>
        <authorList>
            <person name="Klenk H.-P."/>
        </authorList>
    </citation>
    <scope>NUCLEOTIDE SEQUENCE [LARGE SCALE GENOMIC DNA]</scope>
    <source>
        <strain evidence="8 9">DSM 15166</strain>
    </source>
</reference>
<proteinExistence type="inferred from homology"/>
<dbReference type="EC" id="2.7.1.45" evidence="8"/>
<evidence type="ECO:0000256" key="1">
    <source>
        <dbReference type="ARBA" id="ARBA00010688"/>
    </source>
</evidence>
<keyword evidence="3" id="KW-0547">Nucleotide-binding</keyword>
<evidence type="ECO:0000256" key="4">
    <source>
        <dbReference type="ARBA" id="ARBA00022777"/>
    </source>
</evidence>
<gene>
    <name evidence="8" type="ORF">HNR14_001441</name>
</gene>
<accession>A0A853DU04</accession>
<dbReference type="Gene3D" id="3.40.1190.20">
    <property type="match status" value="1"/>
</dbReference>
<dbReference type="Proteomes" id="UP000521075">
    <property type="component" value="Unassembled WGS sequence"/>
</dbReference>
<dbReference type="PANTHER" id="PTHR43085">
    <property type="entry name" value="HEXOKINASE FAMILY MEMBER"/>
    <property type="match status" value="1"/>
</dbReference>
<dbReference type="PANTHER" id="PTHR43085:SF1">
    <property type="entry name" value="PSEUDOURIDINE KINASE-RELATED"/>
    <property type="match status" value="1"/>
</dbReference>
<dbReference type="GO" id="GO:0005524">
    <property type="term" value="F:ATP binding"/>
    <property type="evidence" value="ECO:0007669"/>
    <property type="project" value="UniProtKB-KW"/>
</dbReference>
<evidence type="ECO:0000256" key="3">
    <source>
        <dbReference type="ARBA" id="ARBA00022741"/>
    </source>
</evidence>
<dbReference type="GO" id="GO:0008673">
    <property type="term" value="F:2-dehydro-3-deoxygluconokinase activity"/>
    <property type="evidence" value="ECO:0007669"/>
    <property type="project" value="UniProtKB-EC"/>
</dbReference>
<dbReference type="InterPro" id="IPR011611">
    <property type="entry name" value="PfkB_dom"/>
</dbReference>
<dbReference type="CDD" id="cd01166">
    <property type="entry name" value="KdgK"/>
    <property type="match status" value="1"/>
</dbReference>
<dbReference type="EMBL" id="JACCHJ010000001">
    <property type="protein sequence ID" value="NYK09560.1"/>
    <property type="molecule type" value="Genomic_DNA"/>
</dbReference>
<dbReference type="InterPro" id="IPR029056">
    <property type="entry name" value="Ribokinase-like"/>
</dbReference>
<dbReference type="SUPFAM" id="SSF53613">
    <property type="entry name" value="Ribokinase-like"/>
    <property type="match status" value="1"/>
</dbReference>
<evidence type="ECO:0000256" key="6">
    <source>
        <dbReference type="SAM" id="MobiDB-lite"/>
    </source>
</evidence>
<feature type="compositionally biased region" description="Basic and acidic residues" evidence="6">
    <location>
        <begin position="304"/>
        <end position="314"/>
    </location>
</feature>
<evidence type="ECO:0000256" key="5">
    <source>
        <dbReference type="ARBA" id="ARBA00022840"/>
    </source>
</evidence>